<proteinExistence type="predicted"/>
<accession>A0A6A6HC34</accession>
<organism evidence="1 2">
    <name type="scientific">Viridothelium virens</name>
    <name type="common">Speckled blister lichen</name>
    <name type="synonym">Trypethelium virens</name>
    <dbReference type="NCBI Taxonomy" id="1048519"/>
    <lineage>
        <taxon>Eukaryota</taxon>
        <taxon>Fungi</taxon>
        <taxon>Dikarya</taxon>
        <taxon>Ascomycota</taxon>
        <taxon>Pezizomycotina</taxon>
        <taxon>Dothideomycetes</taxon>
        <taxon>Dothideomycetes incertae sedis</taxon>
        <taxon>Trypetheliales</taxon>
        <taxon>Trypetheliaceae</taxon>
        <taxon>Viridothelium</taxon>
    </lineage>
</organism>
<reference evidence="1" key="1">
    <citation type="journal article" date="2020" name="Stud. Mycol.">
        <title>101 Dothideomycetes genomes: a test case for predicting lifestyles and emergence of pathogens.</title>
        <authorList>
            <person name="Haridas S."/>
            <person name="Albert R."/>
            <person name="Binder M."/>
            <person name="Bloem J."/>
            <person name="Labutti K."/>
            <person name="Salamov A."/>
            <person name="Andreopoulos B."/>
            <person name="Baker S."/>
            <person name="Barry K."/>
            <person name="Bills G."/>
            <person name="Bluhm B."/>
            <person name="Cannon C."/>
            <person name="Castanera R."/>
            <person name="Culley D."/>
            <person name="Daum C."/>
            <person name="Ezra D."/>
            <person name="Gonzalez J."/>
            <person name="Henrissat B."/>
            <person name="Kuo A."/>
            <person name="Liang C."/>
            <person name="Lipzen A."/>
            <person name="Lutzoni F."/>
            <person name="Magnuson J."/>
            <person name="Mondo S."/>
            <person name="Nolan M."/>
            <person name="Ohm R."/>
            <person name="Pangilinan J."/>
            <person name="Park H.-J."/>
            <person name="Ramirez L."/>
            <person name="Alfaro M."/>
            <person name="Sun H."/>
            <person name="Tritt A."/>
            <person name="Yoshinaga Y."/>
            <person name="Zwiers L.-H."/>
            <person name="Turgeon B."/>
            <person name="Goodwin S."/>
            <person name="Spatafora J."/>
            <person name="Crous P."/>
            <person name="Grigoriev I."/>
        </authorList>
    </citation>
    <scope>NUCLEOTIDE SEQUENCE</scope>
    <source>
        <strain evidence="1">Tuck. ex Michener</strain>
    </source>
</reference>
<dbReference type="EMBL" id="ML991790">
    <property type="protein sequence ID" value="KAF2235684.1"/>
    <property type="molecule type" value="Genomic_DNA"/>
</dbReference>
<sequence length="62" mass="6786">MPNSNKQASFAYSVDGTTFEALGKSFTMNTGYQYFTGYRYGIFNFATEALGGSVSLLSFSNQ</sequence>
<dbReference type="Proteomes" id="UP000800092">
    <property type="component" value="Unassembled WGS sequence"/>
</dbReference>
<dbReference type="AlphaFoldDB" id="A0A6A6HC34"/>
<evidence type="ECO:0008006" key="3">
    <source>
        <dbReference type="Google" id="ProtNLM"/>
    </source>
</evidence>
<gene>
    <name evidence="1" type="ORF">EV356DRAFT_116923</name>
</gene>
<dbReference type="OrthoDB" id="2139957at2759"/>
<protein>
    <recommendedName>
        <fullName evidence="3">Glycoside hydrolase family 43 protein</fullName>
    </recommendedName>
</protein>
<keyword evidence="2" id="KW-1185">Reference proteome</keyword>
<evidence type="ECO:0000313" key="2">
    <source>
        <dbReference type="Proteomes" id="UP000800092"/>
    </source>
</evidence>
<name>A0A6A6HC34_VIRVR</name>
<evidence type="ECO:0000313" key="1">
    <source>
        <dbReference type="EMBL" id="KAF2235684.1"/>
    </source>
</evidence>
<dbReference type="Gene3D" id="2.60.120.200">
    <property type="match status" value="1"/>
</dbReference>